<dbReference type="OrthoDB" id="2789670at2759"/>
<keyword evidence="5" id="KW-0560">Oxidoreductase</keyword>
<keyword evidence="8" id="KW-0812">Transmembrane</keyword>
<dbReference type="EMBL" id="PQIB02000011">
    <property type="protein sequence ID" value="RLM87369.1"/>
    <property type="molecule type" value="Genomic_DNA"/>
</dbReference>
<evidence type="ECO:0000256" key="7">
    <source>
        <dbReference type="ARBA" id="ARBA00023033"/>
    </source>
</evidence>
<gene>
    <name evidence="9" type="ORF">C2845_PM04G24170</name>
</gene>
<evidence type="ECO:0000256" key="4">
    <source>
        <dbReference type="ARBA" id="ARBA00022723"/>
    </source>
</evidence>
<keyword evidence="4" id="KW-0479">Metal-binding</keyword>
<evidence type="ECO:0000256" key="8">
    <source>
        <dbReference type="SAM" id="Phobius"/>
    </source>
</evidence>
<evidence type="ECO:0000256" key="5">
    <source>
        <dbReference type="ARBA" id="ARBA00023002"/>
    </source>
</evidence>
<comment type="caution">
    <text evidence="9">The sequence shown here is derived from an EMBL/GenBank/DDBJ whole genome shotgun (WGS) entry which is preliminary data.</text>
</comment>
<accession>A0A3L6QV00</accession>
<dbReference type="PRINTS" id="PR00385">
    <property type="entry name" value="P450"/>
</dbReference>
<evidence type="ECO:0000313" key="10">
    <source>
        <dbReference type="Proteomes" id="UP000275267"/>
    </source>
</evidence>
<dbReference type="InterPro" id="IPR051996">
    <property type="entry name" value="Cytochrome_P450_78A"/>
</dbReference>
<dbReference type="PRINTS" id="PR00463">
    <property type="entry name" value="EP450I"/>
</dbReference>
<dbReference type="GO" id="GO:0005506">
    <property type="term" value="F:iron ion binding"/>
    <property type="evidence" value="ECO:0007669"/>
    <property type="project" value="InterPro"/>
</dbReference>
<dbReference type="Gene3D" id="1.10.630.10">
    <property type="entry name" value="Cytochrome P450"/>
    <property type="match status" value="1"/>
</dbReference>
<comment type="similarity">
    <text evidence="2">Belongs to the cytochrome P450 family.</text>
</comment>
<dbReference type="AlphaFoldDB" id="A0A3L6QV00"/>
<keyword evidence="10" id="KW-1185">Reference proteome</keyword>
<keyword evidence="6" id="KW-0408">Iron</keyword>
<sequence>MVLTMTTGQEDSLLLLLLPTTSPLPPFLAALVLVAVLLWLSPGGPAWALSRCRRPPSGPPGMVTALSSPVAHPDIQAKAQEELDAVVGRGRGVADADIASLPYIQCIVKETLRMHPPGPLLLWHASPSTTCTSAATWSPLARRRW</sequence>
<keyword evidence="7" id="KW-0503">Monooxygenase</keyword>
<dbReference type="Pfam" id="PF00067">
    <property type="entry name" value="p450"/>
    <property type="match status" value="1"/>
</dbReference>
<proteinExistence type="inferred from homology"/>
<dbReference type="PANTHER" id="PTHR47946">
    <property type="entry name" value="CYTOCHROME P450 78A7-RELATED"/>
    <property type="match status" value="1"/>
</dbReference>
<dbReference type="PANTHER" id="PTHR47946:SF14">
    <property type="entry name" value="CYTOCHROME P450 FAMILY PROTEIN"/>
    <property type="match status" value="1"/>
</dbReference>
<evidence type="ECO:0000256" key="3">
    <source>
        <dbReference type="ARBA" id="ARBA00022617"/>
    </source>
</evidence>
<keyword evidence="3" id="KW-0349">Heme</keyword>
<dbReference type="Proteomes" id="UP000275267">
    <property type="component" value="Unassembled WGS sequence"/>
</dbReference>
<dbReference type="GO" id="GO:0016705">
    <property type="term" value="F:oxidoreductase activity, acting on paired donors, with incorporation or reduction of molecular oxygen"/>
    <property type="evidence" value="ECO:0007669"/>
    <property type="project" value="InterPro"/>
</dbReference>
<evidence type="ECO:0000256" key="6">
    <source>
        <dbReference type="ARBA" id="ARBA00023004"/>
    </source>
</evidence>
<keyword evidence="8" id="KW-1133">Transmembrane helix</keyword>
<dbReference type="InterPro" id="IPR001128">
    <property type="entry name" value="Cyt_P450"/>
</dbReference>
<evidence type="ECO:0000313" key="9">
    <source>
        <dbReference type="EMBL" id="RLM87369.1"/>
    </source>
</evidence>
<comment type="cofactor">
    <cofactor evidence="1">
        <name>heme</name>
        <dbReference type="ChEBI" id="CHEBI:30413"/>
    </cofactor>
</comment>
<dbReference type="GO" id="GO:0004497">
    <property type="term" value="F:monooxygenase activity"/>
    <property type="evidence" value="ECO:0007669"/>
    <property type="project" value="UniProtKB-KW"/>
</dbReference>
<protein>
    <submittedName>
        <fullName evidence="9">Cytochrome P450 78A5-like</fullName>
    </submittedName>
</protein>
<dbReference type="InterPro" id="IPR002401">
    <property type="entry name" value="Cyt_P450_E_grp-I"/>
</dbReference>
<dbReference type="InterPro" id="IPR036396">
    <property type="entry name" value="Cyt_P450_sf"/>
</dbReference>
<reference evidence="10" key="1">
    <citation type="journal article" date="2019" name="Nat. Commun.">
        <title>The genome of broomcorn millet.</title>
        <authorList>
            <person name="Zou C."/>
            <person name="Miki D."/>
            <person name="Li D."/>
            <person name="Tang Q."/>
            <person name="Xiao L."/>
            <person name="Rajput S."/>
            <person name="Deng P."/>
            <person name="Jia W."/>
            <person name="Huang R."/>
            <person name="Zhang M."/>
            <person name="Sun Y."/>
            <person name="Hu J."/>
            <person name="Fu X."/>
            <person name="Schnable P.S."/>
            <person name="Li F."/>
            <person name="Zhang H."/>
            <person name="Feng B."/>
            <person name="Zhu X."/>
            <person name="Liu R."/>
            <person name="Schnable J.C."/>
            <person name="Zhu J.-K."/>
            <person name="Zhang H."/>
        </authorList>
    </citation>
    <scope>NUCLEOTIDE SEQUENCE [LARGE SCALE GENOMIC DNA]</scope>
</reference>
<feature type="transmembrane region" description="Helical" evidence="8">
    <location>
        <begin position="27"/>
        <end position="49"/>
    </location>
</feature>
<name>A0A3L6QV00_PANMI</name>
<evidence type="ECO:0000256" key="1">
    <source>
        <dbReference type="ARBA" id="ARBA00001971"/>
    </source>
</evidence>
<evidence type="ECO:0000256" key="2">
    <source>
        <dbReference type="ARBA" id="ARBA00010617"/>
    </source>
</evidence>
<organism evidence="9 10">
    <name type="scientific">Panicum miliaceum</name>
    <name type="common">Proso millet</name>
    <name type="synonym">Broomcorn millet</name>
    <dbReference type="NCBI Taxonomy" id="4540"/>
    <lineage>
        <taxon>Eukaryota</taxon>
        <taxon>Viridiplantae</taxon>
        <taxon>Streptophyta</taxon>
        <taxon>Embryophyta</taxon>
        <taxon>Tracheophyta</taxon>
        <taxon>Spermatophyta</taxon>
        <taxon>Magnoliopsida</taxon>
        <taxon>Liliopsida</taxon>
        <taxon>Poales</taxon>
        <taxon>Poaceae</taxon>
        <taxon>PACMAD clade</taxon>
        <taxon>Panicoideae</taxon>
        <taxon>Panicodae</taxon>
        <taxon>Paniceae</taxon>
        <taxon>Panicinae</taxon>
        <taxon>Panicum</taxon>
        <taxon>Panicum sect. Panicum</taxon>
    </lineage>
</organism>
<dbReference type="GO" id="GO:0020037">
    <property type="term" value="F:heme binding"/>
    <property type="evidence" value="ECO:0007669"/>
    <property type="project" value="InterPro"/>
</dbReference>
<dbReference type="STRING" id="4540.A0A3L6QV00"/>
<keyword evidence="8" id="KW-0472">Membrane</keyword>
<dbReference type="SUPFAM" id="SSF48264">
    <property type="entry name" value="Cytochrome P450"/>
    <property type="match status" value="1"/>
</dbReference>